<dbReference type="OrthoDB" id="9775969at2"/>
<evidence type="ECO:0000313" key="2">
    <source>
        <dbReference type="Proteomes" id="UP000008674"/>
    </source>
</evidence>
<dbReference type="HOGENOM" id="CLU_077139_0_0_10"/>
<reference evidence="1 2" key="1">
    <citation type="journal article" date="2005" name="Proc. Natl. Acad. Sci. U.S.A.">
        <title>The genome of Salinibacter ruber: convergence and gene exchange among hyperhalophilic bacteria and archaea.</title>
        <authorList>
            <person name="Mongodin E.F."/>
            <person name="Nelson K.E."/>
            <person name="Daugherty S."/>
            <person name="Deboy R.T."/>
            <person name="Wister J."/>
            <person name="Khouri H."/>
            <person name="Weidman J."/>
            <person name="Walsh D.A."/>
            <person name="Papke R.T."/>
            <person name="Sanchez Perez G."/>
            <person name="Sharma A.K."/>
            <person name="Nesbo C.L."/>
            <person name="MacLeod D."/>
            <person name="Bapteste E."/>
            <person name="Doolittle W.F."/>
            <person name="Charlebois R.L."/>
            <person name="Legault B."/>
            <person name="Rodriguez-Valera F."/>
        </authorList>
    </citation>
    <scope>NUCLEOTIDE SEQUENCE [LARGE SCALE GENOMIC DNA]</scope>
    <source>
        <strain evidence="2">DSM 13855 / CECT 5946 / M31</strain>
    </source>
</reference>
<evidence type="ECO:0008006" key="3">
    <source>
        <dbReference type="Google" id="ProtNLM"/>
    </source>
</evidence>
<sequence length="272" mass="30177">MRLMISVLRLPACWSLVLCAIGLMVGFATHAPPQRYIGHFSTAEATPDGHPSGWQTVRFGDVETETRYRLVERPVGGDSTAVVRAVSDGGAAGLGRTLTLDPQRYPVLSWRWKVTNVLDEGDARTKDGDDYPARLYVTFDYDPSNFGLVDRAKYEALQALGYDQIPTRALNYVWASRVDRDTILPNAFTDWVQMIPVESGSTKVGTWVRERRDIRADYRRAFGGAPPPIDGVAIMTDTDNTGEAATAYYGDIVARRPPSVQDSNLDWSDLND</sequence>
<gene>
    <name evidence="1" type="ordered locus">SRU_1591</name>
</gene>
<dbReference type="KEGG" id="sru:SRU_1591"/>
<dbReference type="PATRIC" id="fig|309807.25.peg.1647"/>
<dbReference type="Pfam" id="PF11249">
    <property type="entry name" value="DUF3047"/>
    <property type="match status" value="1"/>
</dbReference>
<evidence type="ECO:0000313" key="1">
    <source>
        <dbReference type="EMBL" id="ABC45831.1"/>
    </source>
</evidence>
<keyword evidence="2" id="KW-1185">Reference proteome</keyword>
<dbReference type="Proteomes" id="UP000008674">
    <property type="component" value="Chromosome"/>
</dbReference>
<dbReference type="eggNOG" id="ENOG502ZQ5C">
    <property type="taxonomic scope" value="Bacteria"/>
</dbReference>
<organism evidence="1 2">
    <name type="scientific">Salinibacter ruber (strain DSM 13855 / M31)</name>
    <dbReference type="NCBI Taxonomy" id="309807"/>
    <lineage>
        <taxon>Bacteria</taxon>
        <taxon>Pseudomonadati</taxon>
        <taxon>Rhodothermota</taxon>
        <taxon>Rhodothermia</taxon>
        <taxon>Rhodothermales</taxon>
        <taxon>Salinibacteraceae</taxon>
        <taxon>Salinibacter</taxon>
    </lineage>
</organism>
<accession>Q2S269</accession>
<dbReference type="AlphaFoldDB" id="Q2S269"/>
<dbReference type="EMBL" id="CP000159">
    <property type="protein sequence ID" value="ABC45831.1"/>
    <property type="molecule type" value="Genomic_DNA"/>
</dbReference>
<protein>
    <recommendedName>
        <fullName evidence="3">DUF3047 domain-containing protein</fullName>
    </recommendedName>
</protein>
<name>Q2S269_SALRD</name>
<dbReference type="InterPro" id="IPR021409">
    <property type="entry name" value="DUF3047"/>
</dbReference>
<proteinExistence type="predicted"/>
<dbReference type="EnsemblBacteria" id="ABC45831">
    <property type="protein sequence ID" value="ABC45831"/>
    <property type="gene ID" value="SRU_1591"/>
</dbReference>